<dbReference type="Proteomes" id="UP000244077">
    <property type="component" value="Unassembled WGS sequence"/>
</dbReference>
<feature type="transmembrane region" description="Helical" evidence="7">
    <location>
        <begin position="65"/>
        <end position="89"/>
    </location>
</feature>
<evidence type="ECO:0000256" key="4">
    <source>
        <dbReference type="ARBA" id="ARBA00022737"/>
    </source>
</evidence>
<dbReference type="RefSeq" id="WP_245890312.1">
    <property type="nucleotide sequence ID" value="NZ_QAOH01000034.1"/>
</dbReference>
<evidence type="ECO:0000313" key="10">
    <source>
        <dbReference type="Proteomes" id="UP000244077"/>
    </source>
</evidence>
<evidence type="ECO:0000256" key="1">
    <source>
        <dbReference type="ARBA" id="ARBA00004141"/>
    </source>
</evidence>
<evidence type="ECO:0000256" key="6">
    <source>
        <dbReference type="ARBA" id="ARBA00023136"/>
    </source>
</evidence>
<evidence type="ECO:0000256" key="2">
    <source>
        <dbReference type="ARBA" id="ARBA00022448"/>
    </source>
</evidence>
<feature type="domain" description="Citrate transporter-like" evidence="8">
    <location>
        <begin position="21"/>
        <end position="210"/>
    </location>
</feature>
<dbReference type="InterPro" id="IPR004680">
    <property type="entry name" value="Cit_transptr-like_dom"/>
</dbReference>
<dbReference type="PANTHER" id="PTHR43652:SF2">
    <property type="entry name" value="BASIC AMINO ACID ANTIPORTER YFCC-RELATED"/>
    <property type="match status" value="1"/>
</dbReference>
<dbReference type="PANTHER" id="PTHR43652">
    <property type="entry name" value="BASIC AMINO ACID ANTIPORTER YFCC-RELATED"/>
    <property type="match status" value="1"/>
</dbReference>
<keyword evidence="2" id="KW-0813">Transport</keyword>
<feature type="transmembrane region" description="Helical" evidence="7">
    <location>
        <begin position="101"/>
        <end position="129"/>
    </location>
</feature>
<name>A0A2T5H0N9_9RHOB</name>
<keyword evidence="6 7" id="KW-0472">Membrane</keyword>
<evidence type="ECO:0000259" key="8">
    <source>
        <dbReference type="Pfam" id="PF03600"/>
    </source>
</evidence>
<evidence type="ECO:0000256" key="7">
    <source>
        <dbReference type="SAM" id="Phobius"/>
    </source>
</evidence>
<keyword evidence="3 7" id="KW-0812">Transmembrane</keyword>
<organism evidence="9 10">
    <name type="scientific">Celeribacter persicus</name>
    <dbReference type="NCBI Taxonomy" id="1651082"/>
    <lineage>
        <taxon>Bacteria</taxon>
        <taxon>Pseudomonadati</taxon>
        <taxon>Pseudomonadota</taxon>
        <taxon>Alphaproteobacteria</taxon>
        <taxon>Rhodobacterales</taxon>
        <taxon>Roseobacteraceae</taxon>
        <taxon>Celeribacter</taxon>
    </lineage>
</organism>
<proteinExistence type="predicted"/>
<evidence type="ECO:0000256" key="3">
    <source>
        <dbReference type="ARBA" id="ARBA00022692"/>
    </source>
</evidence>
<keyword evidence="5 7" id="KW-1133">Transmembrane helix</keyword>
<dbReference type="EMBL" id="QAOH01000034">
    <property type="protein sequence ID" value="PTQ65136.1"/>
    <property type="molecule type" value="Genomic_DNA"/>
</dbReference>
<gene>
    <name evidence="9" type="ORF">C8N42_1348</name>
</gene>
<dbReference type="GO" id="GO:0005886">
    <property type="term" value="C:plasma membrane"/>
    <property type="evidence" value="ECO:0007669"/>
    <property type="project" value="TreeGrafter"/>
</dbReference>
<comment type="subcellular location">
    <subcellularLocation>
        <location evidence="1">Membrane</location>
        <topology evidence="1">Multi-pass membrane protein</topology>
    </subcellularLocation>
</comment>
<protein>
    <submittedName>
        <fullName evidence="9">Citrate transporter</fullName>
    </submittedName>
</protein>
<dbReference type="InterPro" id="IPR051679">
    <property type="entry name" value="DASS-Related_Transporters"/>
</dbReference>
<evidence type="ECO:0000313" key="9">
    <source>
        <dbReference type="EMBL" id="PTQ65136.1"/>
    </source>
</evidence>
<accession>A0A2T5H0N9</accession>
<dbReference type="AlphaFoldDB" id="A0A2T5H0N9"/>
<keyword evidence="4" id="KW-0677">Repeat</keyword>
<feature type="transmembrane region" description="Helical" evidence="7">
    <location>
        <begin position="178"/>
        <end position="200"/>
    </location>
</feature>
<sequence length="233" mass="24506">MFLDLGPYEPFGALVLVCGVFALFLIEKIAAEVVALCGVALALLFGLIQTDELLSALSNPAPATIGAMFILSAALVRTGVLDAVTGVLYRGMTRRPRTTITVFFALAALASAFMNNTPVVMMLIPVIFGLARDLETSASRFLIPLSFIVIMGGACSLIGTSTNLLVDGVSQQLGLAPFGLLEIAPLGLCLTVIGGLFLALATPRFLPDRVALSDTRALRAGRSWQVVLFVPHG</sequence>
<dbReference type="GO" id="GO:0055085">
    <property type="term" value="P:transmembrane transport"/>
    <property type="evidence" value="ECO:0007669"/>
    <property type="project" value="InterPro"/>
</dbReference>
<keyword evidence="10" id="KW-1185">Reference proteome</keyword>
<evidence type="ECO:0000256" key="5">
    <source>
        <dbReference type="ARBA" id="ARBA00022989"/>
    </source>
</evidence>
<feature type="transmembrane region" description="Helical" evidence="7">
    <location>
        <begin position="141"/>
        <end position="166"/>
    </location>
</feature>
<feature type="transmembrane region" description="Helical" evidence="7">
    <location>
        <begin position="33"/>
        <end position="50"/>
    </location>
</feature>
<comment type="caution">
    <text evidence="9">The sequence shown here is derived from an EMBL/GenBank/DDBJ whole genome shotgun (WGS) entry which is preliminary data.</text>
</comment>
<feature type="transmembrane region" description="Helical" evidence="7">
    <location>
        <begin position="6"/>
        <end position="26"/>
    </location>
</feature>
<dbReference type="Pfam" id="PF03600">
    <property type="entry name" value="CitMHS"/>
    <property type="match status" value="1"/>
</dbReference>
<reference evidence="9 10" key="1">
    <citation type="submission" date="2018-04" db="EMBL/GenBank/DDBJ databases">
        <title>Genomic Encyclopedia of Archaeal and Bacterial Type Strains, Phase II (KMG-II): from individual species to whole genera.</title>
        <authorList>
            <person name="Goeker M."/>
        </authorList>
    </citation>
    <scope>NUCLEOTIDE SEQUENCE [LARGE SCALE GENOMIC DNA]</scope>
    <source>
        <strain evidence="9 10">DSM 100434</strain>
    </source>
</reference>